<keyword evidence="1" id="KW-0732">Signal</keyword>
<evidence type="ECO:0000313" key="3">
    <source>
        <dbReference type="Proteomes" id="UP001226434"/>
    </source>
</evidence>
<keyword evidence="3" id="KW-1185">Reference proteome</keyword>
<dbReference type="EMBL" id="JASBRG010000007">
    <property type="protein sequence ID" value="MDI3320394.1"/>
    <property type="molecule type" value="Genomic_DNA"/>
</dbReference>
<accession>A0ABT6RCV4</accession>
<organism evidence="2 3">
    <name type="scientific">Pinibacter soli</name>
    <dbReference type="NCBI Taxonomy" id="3044211"/>
    <lineage>
        <taxon>Bacteria</taxon>
        <taxon>Pseudomonadati</taxon>
        <taxon>Bacteroidota</taxon>
        <taxon>Chitinophagia</taxon>
        <taxon>Chitinophagales</taxon>
        <taxon>Chitinophagaceae</taxon>
        <taxon>Pinibacter</taxon>
    </lineage>
</organism>
<evidence type="ECO:0000256" key="1">
    <source>
        <dbReference type="SAM" id="SignalP"/>
    </source>
</evidence>
<proteinExistence type="predicted"/>
<dbReference type="Proteomes" id="UP001226434">
    <property type="component" value="Unassembled WGS sequence"/>
</dbReference>
<sequence length="270" mass="31296">MNKLFSPLILFILCSVYVVAQNKSCLDVRNGLFYYYPKTSAAHYIDFRNGDSVHEIETEKGDTSVWSVKWLSDCRYKLQYVSGGNFNEKQVELLKKSTPEFEISKVADSYYVFDGFVDKKQVIVNDTMWLHEKVDAGNTQIFWQLKPNVNLKKLHFSDTSKYAILYVYRPGKLSNSLGQYNIYINNEPLCVGQNNTGYGFAIIKEGRYEIKSKLYKDASSTFVDIKFGNVYYVKSMVHWAITSRLYNFKLEMATMKPEDGKIEFAEVDQK</sequence>
<gene>
    <name evidence="2" type="ORF">QJ048_11450</name>
</gene>
<reference evidence="2 3" key="1">
    <citation type="submission" date="2023-05" db="EMBL/GenBank/DDBJ databases">
        <title>Genome sequence of Pinibacter sp. MAH-24.</title>
        <authorList>
            <person name="Huq M.A."/>
        </authorList>
    </citation>
    <scope>NUCLEOTIDE SEQUENCE [LARGE SCALE GENOMIC DNA]</scope>
    <source>
        <strain evidence="2 3">MAH-24</strain>
    </source>
</reference>
<feature type="signal peptide" evidence="1">
    <location>
        <begin position="1"/>
        <end position="20"/>
    </location>
</feature>
<evidence type="ECO:0000313" key="2">
    <source>
        <dbReference type="EMBL" id="MDI3320394.1"/>
    </source>
</evidence>
<dbReference type="RefSeq" id="WP_282334491.1">
    <property type="nucleotide sequence ID" value="NZ_JASBRG010000007.1"/>
</dbReference>
<name>A0ABT6RCV4_9BACT</name>
<feature type="chain" id="PRO_5046705097" evidence="1">
    <location>
        <begin position="21"/>
        <end position="270"/>
    </location>
</feature>
<comment type="caution">
    <text evidence="2">The sequence shown here is derived from an EMBL/GenBank/DDBJ whole genome shotgun (WGS) entry which is preliminary data.</text>
</comment>
<protein>
    <submittedName>
        <fullName evidence="2">Uncharacterized protein</fullName>
    </submittedName>
</protein>